<evidence type="ECO:0000259" key="3">
    <source>
        <dbReference type="Pfam" id="PF24536"/>
    </source>
</evidence>
<proteinExistence type="inferred from homology"/>
<feature type="domain" description="NXPE C-terminal" evidence="3">
    <location>
        <begin position="332"/>
        <end position="558"/>
    </location>
</feature>
<dbReference type="PANTHER" id="PTHR16165:SF29">
    <property type="entry name" value="NXPE FAMILY MEMBER 2"/>
    <property type="match status" value="1"/>
</dbReference>
<dbReference type="InterPro" id="IPR026845">
    <property type="entry name" value="NXPH/NXPE"/>
</dbReference>
<dbReference type="InParanoid" id="A0A6P7ZDB2"/>
<keyword evidence="2" id="KW-1133">Transmembrane helix</keyword>
<sequence>MQMLLLHIRASETFPSNTMKNAFRLILAMTVTFLFITWYRNAEQFPSFRYLLQICQESTRYKGTLNSESNSYGSDDLKINQLFNKIQGIIPKVTFTHVDNTTSARNSRAFLPNPKDMYCIGDPLTVQLNMYDFLGNRKKYGGDFLRARIYSPGLNASASGRIEDLSNGTYLAHFSLFWEGLVEVSVLLMHPSEGVAALWRARNEGYENIIYTGMFTSATETIYQKCGFHLATTDDVCEYRDQRDEEYFFCIKPPNLPCEALTHMNSVNSNHTYFSDVEKGLFNRSNIGVEIPNSFQAIRVSSCNKKDTAVQEKCKIRTRFPFPGGYFLRNVWYPLGCNMHRFETGEQITNCLQGKKVFLIGDSTLRQFIKHFTETLNIMMYFNHTENELQSWQKTLVSINMDKSIFVQWKKHTLPFISKTFYSVKEDTYAARQIDQIGGGQNTILLVTLGQHLRPFPFRTFIRRAINIRQAIERLFQRSPETTVIIKEENARDMDIDMERFSDFHGYVQYVILKEIFQDLNVGFVDALDMTIAYASNVIHPPLEVLENFISMCLTYIC</sequence>
<dbReference type="RefSeq" id="XP_030077337.1">
    <property type="nucleotide sequence ID" value="XM_030221477.1"/>
</dbReference>
<accession>A0A6P7ZDB2</accession>
<dbReference type="GeneID" id="115481971"/>
<dbReference type="InterPro" id="IPR013783">
    <property type="entry name" value="Ig-like_fold"/>
</dbReference>
<gene>
    <name evidence="5" type="primary">LOC115481971</name>
</gene>
<evidence type="ECO:0000256" key="1">
    <source>
        <dbReference type="ARBA" id="ARBA00005431"/>
    </source>
</evidence>
<name>A0A6P7ZDB2_9AMPH</name>
<dbReference type="OrthoDB" id="2112051at2759"/>
<keyword evidence="2" id="KW-0472">Membrane</keyword>
<keyword evidence="2" id="KW-0812">Transmembrane</keyword>
<keyword evidence="4" id="KW-1185">Reference proteome</keyword>
<dbReference type="Pfam" id="PF06312">
    <property type="entry name" value="Neurexophilin"/>
    <property type="match status" value="1"/>
</dbReference>
<feature type="transmembrane region" description="Helical" evidence="2">
    <location>
        <begin position="21"/>
        <end position="39"/>
    </location>
</feature>
<reference evidence="5" key="1">
    <citation type="submission" date="2025-08" db="UniProtKB">
        <authorList>
            <consortium name="RefSeq"/>
        </authorList>
    </citation>
    <scope>IDENTIFICATION</scope>
</reference>
<dbReference type="InterPro" id="IPR057106">
    <property type="entry name" value="NXPE4_C"/>
</dbReference>
<organism evidence="4 5">
    <name type="scientific">Microcaecilia unicolor</name>
    <dbReference type="NCBI Taxonomy" id="1415580"/>
    <lineage>
        <taxon>Eukaryota</taxon>
        <taxon>Metazoa</taxon>
        <taxon>Chordata</taxon>
        <taxon>Craniata</taxon>
        <taxon>Vertebrata</taxon>
        <taxon>Euteleostomi</taxon>
        <taxon>Amphibia</taxon>
        <taxon>Gymnophiona</taxon>
        <taxon>Siphonopidae</taxon>
        <taxon>Microcaecilia</taxon>
    </lineage>
</organism>
<dbReference type="Gene3D" id="2.60.40.10">
    <property type="entry name" value="Immunoglobulins"/>
    <property type="match status" value="1"/>
</dbReference>
<protein>
    <submittedName>
        <fullName evidence="5">NXPE family member 4-like isoform X1</fullName>
    </submittedName>
</protein>
<dbReference type="PANTHER" id="PTHR16165">
    <property type="entry name" value="NXPE FAMILY MEMBER"/>
    <property type="match status" value="1"/>
</dbReference>
<evidence type="ECO:0000256" key="2">
    <source>
        <dbReference type="SAM" id="Phobius"/>
    </source>
</evidence>
<dbReference type="Pfam" id="PF24536">
    <property type="entry name" value="NXPE4_C"/>
    <property type="match status" value="1"/>
</dbReference>
<evidence type="ECO:0000313" key="4">
    <source>
        <dbReference type="Proteomes" id="UP000515156"/>
    </source>
</evidence>
<dbReference type="KEGG" id="muo:115481971"/>
<dbReference type="AlphaFoldDB" id="A0A6P7ZDB2"/>
<evidence type="ECO:0000313" key="5">
    <source>
        <dbReference type="RefSeq" id="XP_030077337.1"/>
    </source>
</evidence>
<dbReference type="InterPro" id="IPR014756">
    <property type="entry name" value="Ig_E-set"/>
</dbReference>
<dbReference type="Proteomes" id="UP000515156">
    <property type="component" value="Chromosome 12"/>
</dbReference>
<dbReference type="SUPFAM" id="SSF81296">
    <property type="entry name" value="E set domains"/>
    <property type="match status" value="1"/>
</dbReference>
<comment type="similarity">
    <text evidence="1">Belongs to the NXPE family.</text>
</comment>